<comment type="caution">
    <text evidence="3">The sequence shown here is derived from an EMBL/GenBank/DDBJ whole genome shotgun (WGS) entry which is preliminary data.</text>
</comment>
<organism evidence="3 4">
    <name type="scientific">Hyalangium rubrum</name>
    <dbReference type="NCBI Taxonomy" id="3103134"/>
    <lineage>
        <taxon>Bacteria</taxon>
        <taxon>Pseudomonadati</taxon>
        <taxon>Myxococcota</taxon>
        <taxon>Myxococcia</taxon>
        <taxon>Myxococcales</taxon>
        <taxon>Cystobacterineae</taxon>
        <taxon>Archangiaceae</taxon>
        <taxon>Hyalangium</taxon>
    </lineage>
</organism>
<evidence type="ECO:0000259" key="2">
    <source>
        <dbReference type="PROSITE" id="PS51782"/>
    </source>
</evidence>
<sequence>MRVQNNAAVARTQETSSQPNVPAPYNQFTDAIMQAAQKYNLPPEVLFGILKQESGGRVDITGYDGHGQGPWQIDDRYHKDFLATSNNGRDVAKSTDYAARLLRQNIDALGGDLRAGVAAYNAGVGGVQRAQRNGQSPDAATTGGNYSATIMANAEEFKRYLGNAAGAPGTTPSSSTPSSTPGSTPSTPSSQPSTAPTTTAAGDYSIKSGDTLWGIASQLKGQGMQGNVQDIIKQIQQLNPKITDPNLIMAGDTLKLPGATTPNGDSFDPGTSPSSTRPNINPGSNPSSNTPVNGTAPTTGVNNNGTSAAGEVPFISQYSPAGNDGSYTNGSANCGPTSMAMIARSFGYGQGMTDAQLINHLGRAGGTTGDGTNVNGILAMAQAMGKQGEMKGPGADVNWIAEQLKSGKMVVANLDYYATAGHQNDGKTSGHYVTVAGMDANGNFIIRDPADQNVKTLTPQQLQYAISQNPNGGYQFAIG</sequence>
<evidence type="ECO:0000313" key="3">
    <source>
        <dbReference type="EMBL" id="MDY7227975.1"/>
    </source>
</evidence>
<feature type="compositionally biased region" description="Polar residues" evidence="1">
    <location>
        <begin position="1"/>
        <end position="20"/>
    </location>
</feature>
<dbReference type="CDD" id="cd00118">
    <property type="entry name" value="LysM"/>
    <property type="match status" value="1"/>
</dbReference>
<feature type="region of interest" description="Disordered" evidence="1">
    <location>
        <begin position="163"/>
        <end position="204"/>
    </location>
</feature>
<dbReference type="Gene3D" id="3.10.350.10">
    <property type="entry name" value="LysM domain"/>
    <property type="match status" value="1"/>
</dbReference>
<dbReference type="Pfam" id="PF01464">
    <property type="entry name" value="SLT"/>
    <property type="match status" value="1"/>
</dbReference>
<keyword evidence="4" id="KW-1185">Reference proteome</keyword>
<dbReference type="SUPFAM" id="SSF53955">
    <property type="entry name" value="Lysozyme-like"/>
    <property type="match status" value="1"/>
</dbReference>
<feature type="compositionally biased region" description="Low complexity" evidence="1">
    <location>
        <begin position="164"/>
        <end position="202"/>
    </location>
</feature>
<dbReference type="InterPro" id="IPR052196">
    <property type="entry name" value="Bact_Kbp"/>
</dbReference>
<proteinExistence type="predicted"/>
<dbReference type="InterPro" id="IPR039564">
    <property type="entry name" value="Peptidase_C39-like"/>
</dbReference>
<feature type="compositionally biased region" description="Low complexity" evidence="1">
    <location>
        <begin position="278"/>
        <end position="293"/>
    </location>
</feature>
<dbReference type="Proteomes" id="UP001291309">
    <property type="component" value="Unassembled WGS sequence"/>
</dbReference>
<dbReference type="EMBL" id="JAXIVS010000005">
    <property type="protein sequence ID" value="MDY7227975.1"/>
    <property type="molecule type" value="Genomic_DNA"/>
</dbReference>
<reference evidence="3 4" key="1">
    <citation type="submission" date="2023-12" db="EMBL/GenBank/DDBJ databases">
        <title>the genome sequence of Hyalangium sp. s54d21.</title>
        <authorList>
            <person name="Zhang X."/>
        </authorList>
    </citation>
    <scope>NUCLEOTIDE SEQUENCE [LARGE SCALE GENOMIC DNA]</scope>
    <source>
        <strain evidence="4">s54d21</strain>
    </source>
</reference>
<feature type="domain" description="LysM" evidence="2">
    <location>
        <begin position="202"/>
        <end position="256"/>
    </location>
</feature>
<dbReference type="Pfam" id="PF01476">
    <property type="entry name" value="LysM"/>
    <property type="match status" value="1"/>
</dbReference>
<dbReference type="PROSITE" id="PS51782">
    <property type="entry name" value="LYSM"/>
    <property type="match status" value="1"/>
</dbReference>
<feature type="compositionally biased region" description="Polar residues" evidence="1">
    <location>
        <begin position="295"/>
        <end position="307"/>
    </location>
</feature>
<evidence type="ECO:0000313" key="4">
    <source>
        <dbReference type="Proteomes" id="UP001291309"/>
    </source>
</evidence>
<dbReference type="InterPro" id="IPR008258">
    <property type="entry name" value="Transglycosylase_SLT_dom_1"/>
</dbReference>
<dbReference type="PANTHER" id="PTHR34700:SF4">
    <property type="entry name" value="PHAGE-LIKE ELEMENT PBSX PROTEIN XKDP"/>
    <property type="match status" value="1"/>
</dbReference>
<dbReference type="InterPro" id="IPR023346">
    <property type="entry name" value="Lysozyme-like_dom_sf"/>
</dbReference>
<feature type="region of interest" description="Disordered" evidence="1">
    <location>
        <begin position="1"/>
        <end position="23"/>
    </location>
</feature>
<gene>
    <name evidence="3" type="ORF">SYV04_16275</name>
</gene>
<evidence type="ECO:0000256" key="1">
    <source>
        <dbReference type="SAM" id="MobiDB-lite"/>
    </source>
</evidence>
<dbReference type="Gene3D" id="1.10.530.10">
    <property type="match status" value="1"/>
</dbReference>
<name>A0ABU5H3F2_9BACT</name>
<accession>A0ABU5H3F2</accession>
<dbReference type="Gene3D" id="3.90.70.10">
    <property type="entry name" value="Cysteine proteinases"/>
    <property type="match status" value="1"/>
</dbReference>
<feature type="compositionally biased region" description="Polar residues" evidence="1">
    <location>
        <begin position="260"/>
        <end position="277"/>
    </location>
</feature>
<dbReference type="RefSeq" id="WP_321546703.1">
    <property type="nucleotide sequence ID" value="NZ_JAXIVS010000005.1"/>
</dbReference>
<protein>
    <submittedName>
        <fullName evidence="3">C39 family peptidase</fullName>
    </submittedName>
</protein>
<dbReference type="InterPro" id="IPR018392">
    <property type="entry name" value="LysM"/>
</dbReference>
<dbReference type="Pfam" id="PF13529">
    <property type="entry name" value="Peptidase_C39_2"/>
    <property type="match status" value="1"/>
</dbReference>
<feature type="region of interest" description="Disordered" evidence="1">
    <location>
        <begin position="253"/>
        <end position="308"/>
    </location>
</feature>
<dbReference type="PANTHER" id="PTHR34700">
    <property type="entry name" value="POTASSIUM BINDING PROTEIN KBP"/>
    <property type="match status" value="1"/>
</dbReference>
<dbReference type="InterPro" id="IPR036779">
    <property type="entry name" value="LysM_dom_sf"/>
</dbReference>
<dbReference type="SMART" id="SM00257">
    <property type="entry name" value="LysM"/>
    <property type="match status" value="1"/>
</dbReference>